<dbReference type="Proteomes" id="UP000887013">
    <property type="component" value="Unassembled WGS sequence"/>
</dbReference>
<organism evidence="1 2">
    <name type="scientific">Nephila pilipes</name>
    <name type="common">Giant wood spider</name>
    <name type="synonym">Nephila maculata</name>
    <dbReference type="NCBI Taxonomy" id="299642"/>
    <lineage>
        <taxon>Eukaryota</taxon>
        <taxon>Metazoa</taxon>
        <taxon>Ecdysozoa</taxon>
        <taxon>Arthropoda</taxon>
        <taxon>Chelicerata</taxon>
        <taxon>Arachnida</taxon>
        <taxon>Araneae</taxon>
        <taxon>Araneomorphae</taxon>
        <taxon>Entelegynae</taxon>
        <taxon>Araneoidea</taxon>
        <taxon>Nephilidae</taxon>
        <taxon>Nephila</taxon>
    </lineage>
</organism>
<gene>
    <name evidence="1" type="ORF">NPIL_245691</name>
</gene>
<comment type="caution">
    <text evidence="1">The sequence shown here is derived from an EMBL/GenBank/DDBJ whole genome shotgun (WGS) entry which is preliminary data.</text>
</comment>
<name>A0A8X6PGV7_NEPPI</name>
<dbReference type="AlphaFoldDB" id="A0A8X6PGV7"/>
<accession>A0A8X6PGV7</accession>
<protein>
    <submittedName>
        <fullName evidence="1">Uncharacterized protein</fullName>
    </submittedName>
</protein>
<evidence type="ECO:0000313" key="2">
    <source>
        <dbReference type="Proteomes" id="UP000887013"/>
    </source>
</evidence>
<sequence>MPGCNLILCSYFDMLALFDYQINVSYKSNAYFFQIIWAFCLFVKLSQPSTPDSTNHGTTTYCSIDFNFCQLSRLSDHQIVSSTAGNEPIASTNQLLPQLVLGVPWRIHFILVGNSDFFAL</sequence>
<proteinExistence type="predicted"/>
<reference evidence="1" key="1">
    <citation type="submission" date="2020-08" db="EMBL/GenBank/DDBJ databases">
        <title>Multicomponent nature underlies the extraordinary mechanical properties of spider dragline silk.</title>
        <authorList>
            <person name="Kono N."/>
            <person name="Nakamura H."/>
            <person name="Mori M."/>
            <person name="Yoshida Y."/>
            <person name="Ohtoshi R."/>
            <person name="Malay A.D."/>
            <person name="Moran D.A.P."/>
            <person name="Tomita M."/>
            <person name="Numata K."/>
            <person name="Arakawa K."/>
        </authorList>
    </citation>
    <scope>NUCLEOTIDE SEQUENCE</scope>
</reference>
<keyword evidence="2" id="KW-1185">Reference proteome</keyword>
<evidence type="ECO:0000313" key="1">
    <source>
        <dbReference type="EMBL" id="GFT64252.1"/>
    </source>
</evidence>
<dbReference type="EMBL" id="BMAW01068415">
    <property type="protein sequence ID" value="GFT64252.1"/>
    <property type="molecule type" value="Genomic_DNA"/>
</dbReference>